<proteinExistence type="predicted"/>
<dbReference type="Proteomes" id="UP000662637">
    <property type="component" value="Unassembled WGS sequence"/>
</dbReference>
<evidence type="ECO:0000256" key="1">
    <source>
        <dbReference type="SAM" id="MobiDB-lite"/>
    </source>
</evidence>
<dbReference type="AlphaFoldDB" id="A0A5E4BDR3"/>
<protein>
    <submittedName>
        <fullName evidence="3">Uncharacterized protein</fullName>
    </submittedName>
</protein>
<evidence type="ECO:0000313" key="2">
    <source>
        <dbReference type="EMBL" id="KAF7464413.1"/>
    </source>
</evidence>
<dbReference type="Proteomes" id="UP000335636">
    <property type="component" value="Unassembled WGS sequence"/>
</dbReference>
<sequence>MKWTTSLGKVVKDHNNAHLGRPQSQGEAQEQTPGAAPVEKCSVIVVGKAAAAG</sequence>
<dbReference type="EMBL" id="WJEC01008034">
    <property type="protein sequence ID" value="KAF7464413.1"/>
    <property type="molecule type" value="Genomic_DNA"/>
</dbReference>
<name>A0A5E4BDR3_MARMO</name>
<feature type="compositionally biased region" description="Polar residues" evidence="1">
    <location>
        <begin position="22"/>
        <end position="32"/>
    </location>
</feature>
<reference evidence="2" key="2">
    <citation type="submission" date="2020-08" db="EMBL/GenBank/DDBJ databases">
        <authorList>
            <person name="Shumante A."/>
            <person name="Zimin A.V."/>
            <person name="Puiu D."/>
            <person name="Salzberg S.L."/>
        </authorList>
    </citation>
    <scope>NUCLEOTIDE SEQUENCE</scope>
    <source>
        <strain evidence="2">WC2-LM</strain>
        <tissue evidence="2">Liver</tissue>
    </source>
</reference>
<keyword evidence="4" id="KW-1185">Reference proteome</keyword>
<evidence type="ECO:0000313" key="3">
    <source>
        <dbReference type="EMBL" id="VTJ67061.1"/>
    </source>
</evidence>
<organism evidence="3 4">
    <name type="scientific">Marmota monax</name>
    <name type="common">Woodchuck</name>
    <dbReference type="NCBI Taxonomy" id="9995"/>
    <lineage>
        <taxon>Eukaryota</taxon>
        <taxon>Metazoa</taxon>
        <taxon>Chordata</taxon>
        <taxon>Craniata</taxon>
        <taxon>Vertebrata</taxon>
        <taxon>Euteleostomi</taxon>
        <taxon>Mammalia</taxon>
        <taxon>Eutheria</taxon>
        <taxon>Euarchontoglires</taxon>
        <taxon>Glires</taxon>
        <taxon>Rodentia</taxon>
        <taxon>Sciuromorpha</taxon>
        <taxon>Sciuridae</taxon>
        <taxon>Xerinae</taxon>
        <taxon>Marmotini</taxon>
        <taxon>Marmota</taxon>
    </lineage>
</organism>
<accession>A0A5E4BDR3</accession>
<gene>
    <name evidence="2" type="ORF">GHT09_007019</name>
    <name evidence="3" type="ORF">MONAX_5E038513</name>
</gene>
<reference evidence="3 4" key="1">
    <citation type="submission" date="2019-04" db="EMBL/GenBank/DDBJ databases">
        <authorList>
            <person name="Alioto T."/>
            <person name="Alioto T."/>
        </authorList>
    </citation>
    <scope>NUCLEOTIDE SEQUENCE [LARGE SCALE GENOMIC DNA]</scope>
</reference>
<evidence type="ECO:0000313" key="4">
    <source>
        <dbReference type="Proteomes" id="UP000335636"/>
    </source>
</evidence>
<dbReference type="EMBL" id="CABDUW010000360">
    <property type="protein sequence ID" value="VTJ67061.1"/>
    <property type="molecule type" value="Genomic_DNA"/>
</dbReference>
<feature type="region of interest" description="Disordered" evidence="1">
    <location>
        <begin position="1"/>
        <end position="36"/>
    </location>
</feature>